<protein>
    <submittedName>
        <fullName evidence="4">Uncharacterized protein</fullName>
    </submittedName>
</protein>
<gene>
    <name evidence="4" type="ORF">G5C66_09485</name>
</gene>
<keyword evidence="2" id="KW-1133">Transmembrane helix</keyword>
<keyword evidence="2" id="KW-0812">Transmembrane</keyword>
<feature type="chain" id="PRO_5026788712" evidence="3">
    <location>
        <begin position="35"/>
        <end position="218"/>
    </location>
</feature>
<name>A0A6M1R9A3_9ACTN</name>
<dbReference type="EMBL" id="JAALAA010000006">
    <property type="protein sequence ID" value="NGN92967.1"/>
    <property type="molecule type" value="Genomic_DNA"/>
</dbReference>
<feature type="compositionally biased region" description="Low complexity" evidence="1">
    <location>
        <begin position="160"/>
        <end position="170"/>
    </location>
</feature>
<keyword evidence="3" id="KW-0732">Signal</keyword>
<evidence type="ECO:0000256" key="2">
    <source>
        <dbReference type="SAM" id="Phobius"/>
    </source>
</evidence>
<comment type="caution">
    <text evidence="4">The sequence shown here is derived from an EMBL/GenBank/DDBJ whole genome shotgun (WGS) entry which is preliminary data.</text>
</comment>
<feature type="compositionally biased region" description="Polar residues" evidence="1">
    <location>
        <begin position="49"/>
        <end position="59"/>
    </location>
</feature>
<reference evidence="4 5" key="1">
    <citation type="submission" date="2020-02" db="EMBL/GenBank/DDBJ databases">
        <title>Whole-genome analyses of novel actinobacteria.</title>
        <authorList>
            <person name="Sahin N."/>
        </authorList>
    </citation>
    <scope>NUCLEOTIDE SEQUENCE [LARGE SCALE GENOMIC DNA]</scope>
    <source>
        <strain evidence="4 5">KC13</strain>
    </source>
</reference>
<evidence type="ECO:0000313" key="4">
    <source>
        <dbReference type="EMBL" id="NGN92967.1"/>
    </source>
</evidence>
<evidence type="ECO:0000256" key="3">
    <source>
        <dbReference type="SAM" id="SignalP"/>
    </source>
</evidence>
<feature type="transmembrane region" description="Helical" evidence="2">
    <location>
        <begin position="190"/>
        <end position="212"/>
    </location>
</feature>
<feature type="region of interest" description="Disordered" evidence="1">
    <location>
        <begin position="33"/>
        <end position="59"/>
    </location>
</feature>
<evidence type="ECO:0000313" key="5">
    <source>
        <dbReference type="Proteomes" id="UP000483261"/>
    </source>
</evidence>
<evidence type="ECO:0000256" key="1">
    <source>
        <dbReference type="SAM" id="MobiDB-lite"/>
    </source>
</evidence>
<sequence>MRRSPRIAPLTLWTVAVVITLVSLLLTAPMPASADSVSPVGQCPAGDRSYSSVGSRSATATAPDGYGIASFCVVGRGNAGPEVHTLATPQASTVIQHSSGRQLDSYTVTYVRTRAASEPEATEEASAKPENNATEEPSPTPQEEGAKQQESAAAERSESPESSTDLLLQGDGEELEITNFEESDDREDRWSFMIVGGIIVVGLLAGAVALTVRLPGQR</sequence>
<dbReference type="AlphaFoldDB" id="A0A6M1R9A3"/>
<feature type="signal peptide" evidence="3">
    <location>
        <begin position="1"/>
        <end position="34"/>
    </location>
</feature>
<dbReference type="RefSeq" id="WP_165110707.1">
    <property type="nucleotide sequence ID" value="NZ_JAALAA010000006.1"/>
</dbReference>
<feature type="region of interest" description="Disordered" evidence="1">
    <location>
        <begin position="115"/>
        <end position="182"/>
    </location>
</feature>
<proteinExistence type="predicted"/>
<feature type="compositionally biased region" description="Acidic residues" evidence="1">
    <location>
        <begin position="171"/>
        <end position="182"/>
    </location>
</feature>
<accession>A0A6M1R9A3</accession>
<keyword evidence="5" id="KW-1185">Reference proteome</keyword>
<keyword evidence="2" id="KW-0472">Membrane</keyword>
<dbReference type="Proteomes" id="UP000483261">
    <property type="component" value="Unassembled WGS sequence"/>
</dbReference>
<organism evidence="4 5">
    <name type="scientific">Nocardioides turkmenicus</name>
    <dbReference type="NCBI Taxonomy" id="2711220"/>
    <lineage>
        <taxon>Bacteria</taxon>
        <taxon>Bacillati</taxon>
        <taxon>Actinomycetota</taxon>
        <taxon>Actinomycetes</taxon>
        <taxon>Propionibacteriales</taxon>
        <taxon>Nocardioidaceae</taxon>
        <taxon>Nocardioides</taxon>
    </lineage>
</organism>